<keyword evidence="2" id="KW-1185">Reference proteome</keyword>
<dbReference type="Proteomes" id="UP000664495">
    <property type="component" value="Unassembled WGS sequence"/>
</dbReference>
<comment type="caution">
    <text evidence="1">The sequence shown here is derived from an EMBL/GenBank/DDBJ whole genome shotgun (WGS) entry which is preliminary data.</text>
</comment>
<gene>
    <name evidence="1" type="ORF">JZO85_03535</name>
</gene>
<evidence type="ECO:0000313" key="2">
    <source>
        <dbReference type="Proteomes" id="UP000664495"/>
    </source>
</evidence>
<sequence length="241" mass="28190">MTKSYYGEILDFRSRGQIWEEYRRASEPFDPLEVEEIDCILPMPDRSGVLIITEDDILISEQSPLTTLQAFSFAHCFPDHKILSSALQDIGHFGKYKFPWACPYFSLCPMEGGSNSVWVNPLKIENVHAYGGLHYVELLNGIKVAIPIQRYYALVRSEIACGILAAIRQDHFHFSMYGDQPMDYLDLPDTSFGRSLKKRPLLKTFVTRKYEVHRRYQRARFLHYYQELAEAPQEIDWENWH</sequence>
<dbReference type="EMBL" id="JAFLVR010000008">
    <property type="protein sequence ID" value="MBO0451324.1"/>
    <property type="molecule type" value="Genomic_DNA"/>
</dbReference>
<organism evidence="1 2">
    <name type="scientific">Candidatus Enterococcus murrayae</name>
    <dbReference type="NCBI Taxonomy" id="2815321"/>
    <lineage>
        <taxon>Bacteria</taxon>
        <taxon>Bacillati</taxon>
        <taxon>Bacillota</taxon>
        <taxon>Bacilli</taxon>
        <taxon>Lactobacillales</taxon>
        <taxon>Enterococcaceae</taxon>
        <taxon>Enterococcus</taxon>
    </lineage>
</organism>
<accession>A0ABS3HD00</accession>
<evidence type="ECO:0000313" key="1">
    <source>
        <dbReference type="EMBL" id="MBO0451324.1"/>
    </source>
</evidence>
<reference evidence="1 2" key="1">
    <citation type="submission" date="2021-03" db="EMBL/GenBank/DDBJ databases">
        <title>Enterococcal diversity collection.</title>
        <authorList>
            <person name="Gilmore M.S."/>
            <person name="Schwartzman J."/>
            <person name="Van Tyne D."/>
            <person name="Martin M."/>
            <person name="Earl A.M."/>
            <person name="Manson A.L."/>
            <person name="Straub T."/>
            <person name="Salamzade R."/>
            <person name="Saavedra J."/>
            <person name="Lebreton F."/>
            <person name="Prichula J."/>
            <person name="Schaufler K."/>
            <person name="Gaca A."/>
            <person name="Sgardioli B."/>
            <person name="Wagenaar J."/>
            <person name="Strong T."/>
        </authorList>
    </citation>
    <scope>NUCLEOTIDE SEQUENCE [LARGE SCALE GENOMIC DNA]</scope>
    <source>
        <strain evidence="1 2">MJM16</strain>
    </source>
</reference>
<protein>
    <submittedName>
        <fullName evidence="1">Uncharacterized protein</fullName>
    </submittedName>
</protein>
<proteinExistence type="predicted"/>
<dbReference type="RefSeq" id="WP_207107139.1">
    <property type="nucleotide sequence ID" value="NZ_JAFLVR010000008.1"/>
</dbReference>
<name>A0ABS3HD00_9ENTE</name>